<proteinExistence type="predicted"/>
<comment type="caution">
    <text evidence="2">The sequence shown here is derived from an EMBL/GenBank/DDBJ whole genome shotgun (WGS) entry which is preliminary data.</text>
</comment>
<keyword evidence="1" id="KW-0732">Signal</keyword>
<feature type="signal peptide" evidence="1">
    <location>
        <begin position="1"/>
        <end position="15"/>
    </location>
</feature>
<sequence length="186" mass="21820">MPIPSLLLFPGLVLGFSVLFTSTIYKSESTCSDKGRPTNEVFYKNTDDSRPLEASNRLNQELKSSEQLKSNQFNSTSKLNINHIIINKTKVSNYEAADKIENYEEKKYTIDNKNFIINKFLKYLSEQFKLLHKNNSFVKAFFSRDFEITSKLILEFQKDIKDLEIFYLRNKFGEYYDGIHCTSRFI</sequence>
<dbReference type="Proteomes" id="UP000789901">
    <property type="component" value="Unassembled WGS sequence"/>
</dbReference>
<evidence type="ECO:0000313" key="2">
    <source>
        <dbReference type="EMBL" id="CAG8693328.1"/>
    </source>
</evidence>
<accession>A0ABN7UXD5</accession>
<organism evidence="2 3">
    <name type="scientific">Gigaspora margarita</name>
    <dbReference type="NCBI Taxonomy" id="4874"/>
    <lineage>
        <taxon>Eukaryota</taxon>
        <taxon>Fungi</taxon>
        <taxon>Fungi incertae sedis</taxon>
        <taxon>Mucoromycota</taxon>
        <taxon>Glomeromycotina</taxon>
        <taxon>Glomeromycetes</taxon>
        <taxon>Diversisporales</taxon>
        <taxon>Gigasporaceae</taxon>
        <taxon>Gigaspora</taxon>
    </lineage>
</organism>
<evidence type="ECO:0000256" key="1">
    <source>
        <dbReference type="SAM" id="SignalP"/>
    </source>
</evidence>
<dbReference type="EMBL" id="CAJVQB010006885">
    <property type="protein sequence ID" value="CAG8693328.1"/>
    <property type="molecule type" value="Genomic_DNA"/>
</dbReference>
<keyword evidence="3" id="KW-1185">Reference proteome</keyword>
<gene>
    <name evidence="2" type="ORF">GMARGA_LOCUS11658</name>
</gene>
<evidence type="ECO:0000313" key="3">
    <source>
        <dbReference type="Proteomes" id="UP000789901"/>
    </source>
</evidence>
<reference evidence="2 3" key="1">
    <citation type="submission" date="2021-06" db="EMBL/GenBank/DDBJ databases">
        <authorList>
            <person name="Kallberg Y."/>
            <person name="Tangrot J."/>
            <person name="Rosling A."/>
        </authorList>
    </citation>
    <scope>NUCLEOTIDE SEQUENCE [LARGE SCALE GENOMIC DNA]</scope>
    <source>
        <strain evidence="2 3">120-4 pot B 10/14</strain>
    </source>
</reference>
<feature type="chain" id="PRO_5045593484" evidence="1">
    <location>
        <begin position="16"/>
        <end position="186"/>
    </location>
</feature>
<name>A0ABN7UXD5_GIGMA</name>
<protein>
    <submittedName>
        <fullName evidence="2">6433_t:CDS:1</fullName>
    </submittedName>
</protein>